<name>A0A560WH44_9MICO</name>
<dbReference type="InterPro" id="IPR012349">
    <property type="entry name" value="Split_barrel_FMN-bd"/>
</dbReference>
<keyword evidence="5" id="KW-1185">Reference proteome</keyword>
<evidence type="ECO:0000313" key="5">
    <source>
        <dbReference type="Proteomes" id="UP000315628"/>
    </source>
</evidence>
<proteinExistence type="predicted"/>
<dbReference type="Gene3D" id="2.30.110.10">
    <property type="entry name" value="Electron Transport, Fmn-binding Protein, Chain A"/>
    <property type="match status" value="1"/>
</dbReference>
<dbReference type="RefSeq" id="WP_170236146.1">
    <property type="nucleotide sequence ID" value="NZ_BAAAYT010000006.1"/>
</dbReference>
<dbReference type="SMART" id="SM00903">
    <property type="entry name" value="Flavin_Reduct"/>
    <property type="match status" value="1"/>
</dbReference>
<dbReference type="GO" id="GO:0042602">
    <property type="term" value="F:riboflavin reductase (NADPH) activity"/>
    <property type="evidence" value="ECO:0007669"/>
    <property type="project" value="TreeGrafter"/>
</dbReference>
<keyword evidence="1" id="KW-0560">Oxidoreductase</keyword>
<feature type="domain" description="Flavin reductase like" evidence="3">
    <location>
        <begin position="29"/>
        <end position="177"/>
    </location>
</feature>
<gene>
    <name evidence="4" type="ORF">FB557_0342</name>
</gene>
<evidence type="ECO:0000259" key="3">
    <source>
        <dbReference type="SMART" id="SM00903"/>
    </source>
</evidence>
<dbReference type="InterPro" id="IPR050268">
    <property type="entry name" value="NADH-dep_flavin_reductase"/>
</dbReference>
<dbReference type="GO" id="GO:0010181">
    <property type="term" value="F:FMN binding"/>
    <property type="evidence" value="ECO:0007669"/>
    <property type="project" value="InterPro"/>
</dbReference>
<comment type="caution">
    <text evidence="4">The sequence shown here is derived from an EMBL/GenBank/DDBJ whole genome shotgun (WGS) entry which is preliminary data.</text>
</comment>
<reference evidence="4 5" key="1">
    <citation type="submission" date="2019-06" db="EMBL/GenBank/DDBJ databases">
        <title>Sequencing the genomes of 1000 actinobacteria strains.</title>
        <authorList>
            <person name="Klenk H.-P."/>
        </authorList>
    </citation>
    <scope>NUCLEOTIDE SEQUENCE [LARGE SCALE GENOMIC DNA]</scope>
    <source>
        <strain evidence="4 5">DSM 18935</strain>
    </source>
</reference>
<protein>
    <submittedName>
        <fullName evidence="4">Flavin reductase (DIM6/NTAB) family NADH-FMN oxidoreductase RutF</fullName>
    </submittedName>
</protein>
<organism evidence="4 5">
    <name type="scientific">Marihabitans asiaticum</name>
    <dbReference type="NCBI Taxonomy" id="415218"/>
    <lineage>
        <taxon>Bacteria</taxon>
        <taxon>Bacillati</taxon>
        <taxon>Actinomycetota</taxon>
        <taxon>Actinomycetes</taxon>
        <taxon>Micrococcales</taxon>
        <taxon>Intrasporangiaceae</taxon>
        <taxon>Marihabitans</taxon>
    </lineage>
</organism>
<evidence type="ECO:0000313" key="4">
    <source>
        <dbReference type="EMBL" id="TWD16805.1"/>
    </source>
</evidence>
<feature type="region of interest" description="Disordered" evidence="2">
    <location>
        <begin position="1"/>
        <end position="24"/>
    </location>
</feature>
<dbReference type="InterPro" id="IPR002563">
    <property type="entry name" value="Flavin_Rdtase-like_dom"/>
</dbReference>
<dbReference type="Proteomes" id="UP000315628">
    <property type="component" value="Unassembled WGS sequence"/>
</dbReference>
<evidence type="ECO:0000256" key="2">
    <source>
        <dbReference type="SAM" id="MobiDB-lite"/>
    </source>
</evidence>
<dbReference type="PANTHER" id="PTHR30466:SF1">
    <property type="entry name" value="FMN REDUCTASE (NADH) RUTF"/>
    <property type="match status" value="1"/>
</dbReference>
<dbReference type="PANTHER" id="PTHR30466">
    <property type="entry name" value="FLAVIN REDUCTASE"/>
    <property type="match status" value="1"/>
</dbReference>
<sequence>MSTAAHARPLDLEPAASAAPPPPDLRSVFGRTASSAWVVTSAQAGRLAGFTAVSIASVSLDPPMISLNISRTSSSLSTVVRSRRLAAHLLDDGQQHLAERYGGDRDRRFVVDGTWSLDQQGVPVVHDAVARLSGDVTDVVDAGDSYVVIAAVSDIELCQRPAQERRPLLRLGRDWCSPFAS</sequence>
<accession>A0A560WH44</accession>
<dbReference type="AlphaFoldDB" id="A0A560WH44"/>
<dbReference type="SUPFAM" id="SSF50475">
    <property type="entry name" value="FMN-binding split barrel"/>
    <property type="match status" value="1"/>
</dbReference>
<dbReference type="Pfam" id="PF01613">
    <property type="entry name" value="Flavin_Reduct"/>
    <property type="match status" value="1"/>
</dbReference>
<evidence type="ECO:0000256" key="1">
    <source>
        <dbReference type="ARBA" id="ARBA00023002"/>
    </source>
</evidence>
<dbReference type="EMBL" id="VIUW01000001">
    <property type="protein sequence ID" value="TWD16805.1"/>
    <property type="molecule type" value="Genomic_DNA"/>
</dbReference>